<feature type="compositionally biased region" description="Low complexity" evidence="1">
    <location>
        <begin position="37"/>
        <end position="53"/>
    </location>
</feature>
<feature type="compositionally biased region" description="Low complexity" evidence="1">
    <location>
        <begin position="366"/>
        <end position="400"/>
    </location>
</feature>
<name>A0AB38D747_9MYCO</name>
<accession>A0AB38D747</accession>
<feature type="region of interest" description="Disordered" evidence="1">
    <location>
        <begin position="1"/>
        <end position="65"/>
    </location>
</feature>
<dbReference type="Proteomes" id="UP000185210">
    <property type="component" value="Unassembled WGS sequence"/>
</dbReference>
<organism evidence="2 3">
    <name type="scientific">Mycobacteroides abscessus subsp. abscessus</name>
    <dbReference type="NCBI Taxonomy" id="1185650"/>
    <lineage>
        <taxon>Bacteria</taxon>
        <taxon>Bacillati</taxon>
        <taxon>Actinomycetota</taxon>
        <taxon>Actinomycetes</taxon>
        <taxon>Mycobacteriales</taxon>
        <taxon>Mycobacteriaceae</taxon>
        <taxon>Mycobacteroides</taxon>
        <taxon>Mycobacteroides abscessus</taxon>
    </lineage>
</organism>
<comment type="caution">
    <text evidence="2">The sequence shown here is derived from an EMBL/GenBank/DDBJ whole genome shotgun (WGS) entry which is preliminary data.</text>
</comment>
<feature type="compositionally biased region" description="Polar residues" evidence="1">
    <location>
        <begin position="170"/>
        <end position="186"/>
    </location>
</feature>
<feature type="compositionally biased region" description="Polar residues" evidence="1">
    <location>
        <begin position="269"/>
        <end position="280"/>
    </location>
</feature>
<feature type="compositionally biased region" description="Low complexity" evidence="1">
    <location>
        <begin position="212"/>
        <end position="229"/>
    </location>
</feature>
<evidence type="ECO:0000313" key="2">
    <source>
        <dbReference type="EMBL" id="SIC25829.1"/>
    </source>
</evidence>
<proteinExistence type="predicted"/>
<dbReference type="AlphaFoldDB" id="A0AB38D747"/>
<feature type="region of interest" description="Disordered" evidence="1">
    <location>
        <begin position="158"/>
        <end position="298"/>
    </location>
</feature>
<dbReference type="RefSeq" id="WP_236738440.1">
    <property type="nucleotide sequence ID" value="NZ_FSHJ01000024.1"/>
</dbReference>
<protein>
    <submittedName>
        <fullName evidence="2">Uncharacterized protein</fullName>
    </submittedName>
</protein>
<feature type="region of interest" description="Disordered" evidence="1">
    <location>
        <begin position="328"/>
        <end position="400"/>
    </location>
</feature>
<gene>
    <name evidence="2" type="ORF">SAMEA2070301_05637</name>
</gene>
<evidence type="ECO:0000313" key="3">
    <source>
        <dbReference type="Proteomes" id="UP000185210"/>
    </source>
</evidence>
<sequence length="655" mass="67703">MAPQPDLQKPHDTYSLLGENWPSESESAYRTAEVAADDASTAAATQSQSATDAGTQMADESGQTADAVSGGYGSAAAQLNEQSRNFATISAWMTDAGSKVLGAKRHIRQLVRSGTQEIRDALDSELRGTPVTPSSSNLITQYRGEIAQSATQLTTDLDSIGHSLHGDPGASTTPTYVRASSTTPTVEHSVHQGITGESEAPKVTPKALPEMPRATPTPNTEAPNATGTPSAPAAPHPVNPTLANLIGGGQGSTSTGTPSAASPHASSPNTGASSTQSHQPTEQREAPRPAGLSRIPSLPLDGLPAAAAESVATVVSAAVGHQLSTTTNTTITPTVPVSTGTTPGVPGTPPMTSTPLTPIGGGGGLATPAVTQPVQPAPQAAPASPSPAPQQTTPSPTRSPVVDAAWLQRTYGLAPGIEAPKSETAFVPAIFIADLPEPEAHLHRALASLRLEFEQSGWAQPLAVATIRKGFESRTVYVTSDGVSIHPHGVLLSHGLTPLDEMPSAPVAPELAGSIMVSEKLKALIPYGWEVEGLVSTLPADEHHQSTEHYQELVEAGELLDCKGSRGRDDVEVGEAMRVFARAAIGSAGCSDLDVESSRLRGSRWVGVQPSGYQGLLARWYLSDAADSMSRGAWGEAVYSSEKYLGVMQPRSQAA</sequence>
<evidence type="ECO:0000256" key="1">
    <source>
        <dbReference type="SAM" id="MobiDB-lite"/>
    </source>
</evidence>
<feature type="compositionally biased region" description="Low complexity" evidence="1">
    <location>
        <begin position="252"/>
        <end position="268"/>
    </location>
</feature>
<reference evidence="2 3" key="1">
    <citation type="submission" date="2016-11" db="EMBL/GenBank/DDBJ databases">
        <authorList>
            <consortium name="Pathogen Informatics"/>
        </authorList>
    </citation>
    <scope>NUCLEOTIDE SEQUENCE [LARGE SCALE GENOMIC DNA]</scope>
    <source>
        <strain evidence="2 3">104</strain>
    </source>
</reference>
<dbReference type="EMBL" id="FSHM01000018">
    <property type="protein sequence ID" value="SIC25829.1"/>
    <property type="molecule type" value="Genomic_DNA"/>
</dbReference>
<feature type="compositionally biased region" description="Low complexity" evidence="1">
    <location>
        <begin position="328"/>
        <end position="355"/>
    </location>
</feature>